<dbReference type="EMBL" id="BGZK01000034">
    <property type="protein sequence ID" value="GBP09137.1"/>
    <property type="molecule type" value="Genomic_DNA"/>
</dbReference>
<evidence type="ECO:0000256" key="1">
    <source>
        <dbReference type="SAM" id="MobiDB-lite"/>
    </source>
</evidence>
<evidence type="ECO:0000313" key="2">
    <source>
        <dbReference type="EMBL" id="GBP09137.1"/>
    </source>
</evidence>
<protein>
    <submittedName>
        <fullName evidence="2">Uncharacterized protein</fullName>
    </submittedName>
</protein>
<sequence>MVSLHKTSLSSTKMSSRTARGRRPRIRHGRGPRAVFLPRGFLSLERAACVTPVAFVRGPRRFHSSPYEHPAIYRVRFDSHRCPQPALLPQRRRPPRR</sequence>
<feature type="region of interest" description="Disordered" evidence="1">
    <location>
        <begin position="1"/>
        <end position="31"/>
    </location>
</feature>
<gene>
    <name evidence="2" type="ORF">EVAR_4019_1</name>
</gene>
<dbReference type="Proteomes" id="UP000299102">
    <property type="component" value="Unassembled WGS sequence"/>
</dbReference>
<feature type="compositionally biased region" description="Basic residues" evidence="1">
    <location>
        <begin position="19"/>
        <end position="31"/>
    </location>
</feature>
<comment type="caution">
    <text evidence="2">The sequence shown here is derived from an EMBL/GenBank/DDBJ whole genome shotgun (WGS) entry which is preliminary data.</text>
</comment>
<keyword evidence="3" id="KW-1185">Reference proteome</keyword>
<proteinExistence type="predicted"/>
<accession>A0A4C1T6R9</accession>
<dbReference type="AlphaFoldDB" id="A0A4C1T6R9"/>
<organism evidence="2 3">
    <name type="scientific">Eumeta variegata</name>
    <name type="common">Bagworm moth</name>
    <name type="synonym">Eumeta japonica</name>
    <dbReference type="NCBI Taxonomy" id="151549"/>
    <lineage>
        <taxon>Eukaryota</taxon>
        <taxon>Metazoa</taxon>
        <taxon>Ecdysozoa</taxon>
        <taxon>Arthropoda</taxon>
        <taxon>Hexapoda</taxon>
        <taxon>Insecta</taxon>
        <taxon>Pterygota</taxon>
        <taxon>Neoptera</taxon>
        <taxon>Endopterygota</taxon>
        <taxon>Lepidoptera</taxon>
        <taxon>Glossata</taxon>
        <taxon>Ditrysia</taxon>
        <taxon>Tineoidea</taxon>
        <taxon>Psychidae</taxon>
        <taxon>Oiketicinae</taxon>
        <taxon>Eumeta</taxon>
    </lineage>
</organism>
<reference evidence="2 3" key="1">
    <citation type="journal article" date="2019" name="Commun. Biol.">
        <title>The bagworm genome reveals a unique fibroin gene that provides high tensile strength.</title>
        <authorList>
            <person name="Kono N."/>
            <person name="Nakamura H."/>
            <person name="Ohtoshi R."/>
            <person name="Tomita M."/>
            <person name="Numata K."/>
            <person name="Arakawa K."/>
        </authorList>
    </citation>
    <scope>NUCLEOTIDE SEQUENCE [LARGE SCALE GENOMIC DNA]</scope>
</reference>
<evidence type="ECO:0000313" key="3">
    <source>
        <dbReference type="Proteomes" id="UP000299102"/>
    </source>
</evidence>
<feature type="compositionally biased region" description="Polar residues" evidence="1">
    <location>
        <begin position="1"/>
        <end position="18"/>
    </location>
</feature>
<name>A0A4C1T6R9_EUMVA</name>